<evidence type="ECO:0000313" key="2">
    <source>
        <dbReference type="EMBL" id="EGM52270.1"/>
    </source>
</evidence>
<name>F7QU16_9LACO</name>
<organism evidence="2 3">
    <name type="scientific">Ligilactobacillus salivarius GJ-24</name>
    <dbReference type="NCBI Taxonomy" id="1041521"/>
    <lineage>
        <taxon>Bacteria</taxon>
        <taxon>Bacillati</taxon>
        <taxon>Bacillota</taxon>
        <taxon>Bacilli</taxon>
        <taxon>Lactobacillales</taxon>
        <taxon>Lactobacillaceae</taxon>
        <taxon>Ligilactobacillus</taxon>
    </lineage>
</organism>
<dbReference type="Gene3D" id="1.20.1530.20">
    <property type="match status" value="1"/>
</dbReference>
<dbReference type="PATRIC" id="fig|1041521.3.peg.692"/>
<proteinExistence type="predicted"/>
<dbReference type="InterPro" id="IPR038770">
    <property type="entry name" value="Na+/solute_symporter_sf"/>
</dbReference>
<gene>
    <name evidence="2" type="ORF">LSGJ_00690</name>
</gene>
<accession>F7QU16</accession>
<sequence>MAAFLMRETFIVQAATPALAVLPILANEAHGDVKYATDIVVMSTVLFIVVVPILMTIIQYI</sequence>
<dbReference type="Proteomes" id="UP000003074">
    <property type="component" value="Unassembled WGS sequence"/>
</dbReference>
<keyword evidence="1" id="KW-0472">Membrane</keyword>
<protein>
    <submittedName>
        <fullName evidence="2">Auxin efflux carrier</fullName>
    </submittedName>
</protein>
<comment type="caution">
    <text evidence="2">The sequence shown here is derived from an EMBL/GenBank/DDBJ whole genome shotgun (WGS) entry which is preliminary data.</text>
</comment>
<keyword evidence="1" id="KW-0812">Transmembrane</keyword>
<reference evidence="2 3" key="1">
    <citation type="journal article" date="2011" name="J. Bacteriol.">
        <title>Genome Sequence of Lactobacillus salivarius GJ-24, a Probiotic Strain Isolated from Healthy Adult Intestine.</title>
        <authorList>
            <person name="Cho Y.J."/>
            <person name="Choi J.K."/>
            <person name="Kim J.H."/>
            <person name="Lim Y.S."/>
            <person name="Ham J.S."/>
            <person name="Kang D.K."/>
            <person name="Chun J."/>
            <person name="Paik H.D."/>
            <person name="Kim G.B."/>
        </authorList>
    </citation>
    <scope>NUCLEOTIDE SEQUENCE [LARGE SCALE GENOMIC DNA]</scope>
    <source>
        <strain evidence="2 3">GJ-24</strain>
    </source>
</reference>
<evidence type="ECO:0000313" key="3">
    <source>
        <dbReference type="Proteomes" id="UP000003074"/>
    </source>
</evidence>
<feature type="transmembrane region" description="Helical" evidence="1">
    <location>
        <begin position="36"/>
        <end position="58"/>
    </location>
</feature>
<dbReference type="AlphaFoldDB" id="F7QU16"/>
<evidence type="ECO:0000256" key="1">
    <source>
        <dbReference type="SAM" id="Phobius"/>
    </source>
</evidence>
<dbReference type="EMBL" id="AFOI01000002">
    <property type="protein sequence ID" value="EGM52270.1"/>
    <property type="molecule type" value="Genomic_DNA"/>
</dbReference>
<keyword evidence="1" id="KW-1133">Transmembrane helix</keyword>